<comment type="caution">
    <text evidence="2">The sequence shown here is derived from an EMBL/GenBank/DDBJ whole genome shotgun (WGS) entry which is preliminary data.</text>
</comment>
<evidence type="ECO:0000256" key="1">
    <source>
        <dbReference type="SAM" id="Phobius"/>
    </source>
</evidence>
<sequence length="63" mass="7435">MKTSRKILLVILIALFIYASFGLEFSDLSWENNSKTYKVLLSCIAIFIGMGFDHWYEKRKQQQ</sequence>
<evidence type="ECO:0000313" key="3">
    <source>
        <dbReference type="Proteomes" id="UP000644147"/>
    </source>
</evidence>
<protein>
    <submittedName>
        <fullName evidence="2">Uncharacterized protein</fullName>
    </submittedName>
</protein>
<proteinExistence type="predicted"/>
<dbReference type="Proteomes" id="UP000644147">
    <property type="component" value="Unassembled WGS sequence"/>
</dbReference>
<gene>
    <name evidence="2" type="ORF">I5M27_04665</name>
</gene>
<evidence type="ECO:0000313" key="2">
    <source>
        <dbReference type="EMBL" id="MBK0402264.1"/>
    </source>
</evidence>
<keyword evidence="3" id="KW-1185">Reference proteome</keyword>
<dbReference type="EMBL" id="JAEHFX010000002">
    <property type="protein sequence ID" value="MBK0402264.1"/>
    <property type="molecule type" value="Genomic_DNA"/>
</dbReference>
<keyword evidence="1" id="KW-0472">Membrane</keyword>
<keyword evidence="1" id="KW-1133">Transmembrane helix</keyword>
<feature type="transmembrane region" description="Helical" evidence="1">
    <location>
        <begin position="38"/>
        <end position="56"/>
    </location>
</feature>
<accession>A0ABS1BYS5</accession>
<name>A0ABS1BYS5_9BACT</name>
<keyword evidence="1" id="KW-0812">Transmembrane</keyword>
<organism evidence="2 3">
    <name type="scientific">Adhaeribacter terrigena</name>
    <dbReference type="NCBI Taxonomy" id="2793070"/>
    <lineage>
        <taxon>Bacteria</taxon>
        <taxon>Pseudomonadati</taxon>
        <taxon>Bacteroidota</taxon>
        <taxon>Cytophagia</taxon>
        <taxon>Cytophagales</taxon>
        <taxon>Hymenobacteraceae</taxon>
        <taxon>Adhaeribacter</taxon>
    </lineage>
</organism>
<reference evidence="2 3" key="1">
    <citation type="submission" date="2020-12" db="EMBL/GenBank/DDBJ databases">
        <title>Bacterial novel species Adhaeribacter sp. BT258 isolated from soil.</title>
        <authorList>
            <person name="Jung H.-Y."/>
        </authorList>
    </citation>
    <scope>NUCLEOTIDE SEQUENCE [LARGE SCALE GENOMIC DNA]</scope>
    <source>
        <strain evidence="2 3">BT258</strain>
    </source>
</reference>
<dbReference type="RefSeq" id="WP_200504997.1">
    <property type="nucleotide sequence ID" value="NZ_JAEHFX010000002.1"/>
</dbReference>